<evidence type="ECO:0000256" key="3">
    <source>
        <dbReference type="ARBA" id="ARBA00011738"/>
    </source>
</evidence>
<dbReference type="EC" id="3.5.1.87" evidence="9"/>
<keyword evidence="5 9" id="KW-0378">Hydrolase</keyword>
<sequence>MSRKLSADADQLLAELQHLATLSDCAEPPPAVTRVVFSEADLRARAYLKGLYEEAGLAVRVDPIGNTFARWEGAEPAAGVVGSGSHTDAIPHSGMYDGTVGVLGALEAIRTLKRSGYCPRRSIELVMFTSEEPTRFGVGCTGSRAMTGRLTADQLTGLKDESGDNYDEVRQRAGFSGALQDVLLPEGYYHAFIELHIEQGPELEAAGLPIGVVTAIAAPSQLTLCVEGEGGHAGAVLMPVRRDALTAAAEVALAVERLARESVSPDLVATVGQLGVHPGAANSIPSRVTMSLDLRDIDLANRDAVLVRLREVAEAIACRRGVKLQVTVQNADPPSVADAGIVDAAEQACRDLGASHQRMISRAYHDSLFIGQVAPMGMLFIPCRGGVSHRPDEYASPEAMATGVEVLAATLAKLAEEA</sequence>
<dbReference type="PANTHER" id="PTHR32494:SF19">
    <property type="entry name" value="ALLANTOATE DEIMINASE-RELATED"/>
    <property type="match status" value="1"/>
</dbReference>
<comment type="cofactor">
    <cofactor evidence="7">
        <name>Zn(2+)</name>
        <dbReference type="ChEBI" id="CHEBI:29105"/>
    </cofactor>
    <text evidence="7">Binds 2 Zn(2+) ions per subunit.</text>
</comment>
<dbReference type="GO" id="GO:0016813">
    <property type="term" value="F:hydrolase activity, acting on carbon-nitrogen (but not peptide) bonds, in linear amidines"/>
    <property type="evidence" value="ECO:0007669"/>
    <property type="project" value="InterPro"/>
</dbReference>
<dbReference type="PIRSF" id="PIRSF001235">
    <property type="entry name" value="Amidase_carbamoylase"/>
    <property type="match status" value="1"/>
</dbReference>
<comment type="subunit">
    <text evidence="3">Homodimer.</text>
</comment>
<feature type="binding site" evidence="7">
    <location>
        <position position="97"/>
    </location>
    <ligand>
        <name>Zn(2+)</name>
        <dbReference type="ChEBI" id="CHEBI:29105"/>
        <label>1</label>
    </ligand>
</feature>
<dbReference type="PANTHER" id="PTHR32494">
    <property type="entry name" value="ALLANTOATE DEIMINASE-RELATED"/>
    <property type="match status" value="1"/>
</dbReference>
<dbReference type="CDD" id="cd03884">
    <property type="entry name" value="M20_bAS"/>
    <property type="match status" value="1"/>
</dbReference>
<evidence type="ECO:0000256" key="7">
    <source>
        <dbReference type="PIRSR" id="PIRSR001235-1"/>
    </source>
</evidence>
<dbReference type="InterPro" id="IPR002933">
    <property type="entry name" value="Peptidase_M20"/>
</dbReference>
<dbReference type="GO" id="GO:0046872">
    <property type="term" value="F:metal ion binding"/>
    <property type="evidence" value="ECO:0007669"/>
    <property type="project" value="UniProtKB-KW"/>
</dbReference>
<dbReference type="Proteomes" id="UP000317429">
    <property type="component" value="Chromosome"/>
</dbReference>
<comment type="similarity">
    <text evidence="2">Belongs to the peptidase M20 family.</text>
</comment>
<protein>
    <submittedName>
        <fullName evidence="9">N-carbamoyl-L-amino acid hydrolase</fullName>
        <ecNumber evidence="9">3.5.1.87</ecNumber>
    </submittedName>
</protein>
<dbReference type="GO" id="GO:0050538">
    <property type="term" value="F:N-carbamoyl-L-amino-acid hydrolase activity"/>
    <property type="evidence" value="ECO:0007669"/>
    <property type="project" value="UniProtKB-EC"/>
</dbReference>
<feature type="binding site" evidence="7">
    <location>
        <position position="86"/>
    </location>
    <ligand>
        <name>Zn(2+)</name>
        <dbReference type="ChEBI" id="CHEBI:29105"/>
        <label>1</label>
    </ligand>
</feature>
<dbReference type="InterPro" id="IPR011650">
    <property type="entry name" value="Peptidase_M20_dimer"/>
</dbReference>
<dbReference type="EMBL" id="CP036291">
    <property type="protein sequence ID" value="QDU90746.1"/>
    <property type="molecule type" value="Genomic_DNA"/>
</dbReference>
<feature type="binding site" evidence="7">
    <location>
        <position position="97"/>
    </location>
    <ligand>
        <name>Zn(2+)</name>
        <dbReference type="ChEBI" id="CHEBI:29105"/>
        <label>2</label>
    </ligand>
</feature>
<reference evidence="9 10" key="1">
    <citation type="submission" date="2019-02" db="EMBL/GenBank/DDBJ databases">
        <title>Deep-cultivation of Planctomycetes and their phenomic and genomic characterization uncovers novel biology.</title>
        <authorList>
            <person name="Wiegand S."/>
            <person name="Jogler M."/>
            <person name="Boedeker C."/>
            <person name="Pinto D."/>
            <person name="Vollmers J."/>
            <person name="Rivas-Marin E."/>
            <person name="Kohn T."/>
            <person name="Peeters S.H."/>
            <person name="Heuer A."/>
            <person name="Rast P."/>
            <person name="Oberbeckmann S."/>
            <person name="Bunk B."/>
            <person name="Jeske O."/>
            <person name="Meyerdierks A."/>
            <person name="Storesund J.E."/>
            <person name="Kallscheuer N."/>
            <person name="Luecker S."/>
            <person name="Lage O.M."/>
            <person name="Pohl T."/>
            <person name="Merkel B.J."/>
            <person name="Hornburger P."/>
            <person name="Mueller R.-W."/>
            <person name="Bruemmer F."/>
            <person name="Labrenz M."/>
            <person name="Spormann A.M."/>
            <person name="Op den Camp H."/>
            <person name="Overmann J."/>
            <person name="Amann R."/>
            <person name="Jetten M.S.M."/>
            <person name="Mascher T."/>
            <person name="Medema M.H."/>
            <person name="Devos D.P."/>
            <person name="Kaster A.-K."/>
            <person name="Ovreas L."/>
            <person name="Rohde M."/>
            <person name="Galperin M.Y."/>
            <person name="Jogler C."/>
        </authorList>
    </citation>
    <scope>NUCLEOTIDE SEQUENCE [LARGE SCALE GENOMIC DNA]</scope>
    <source>
        <strain evidence="9 10">Pla175</strain>
    </source>
</reference>
<evidence type="ECO:0000313" key="10">
    <source>
        <dbReference type="Proteomes" id="UP000317429"/>
    </source>
</evidence>
<dbReference type="OrthoDB" id="9808195at2"/>
<dbReference type="Gene3D" id="3.30.70.360">
    <property type="match status" value="1"/>
</dbReference>
<dbReference type="Pfam" id="PF01546">
    <property type="entry name" value="Peptidase_M20"/>
    <property type="match status" value="1"/>
</dbReference>
<name>A0A518DGZ9_9BACT</name>
<dbReference type="SUPFAM" id="SSF53187">
    <property type="entry name" value="Zn-dependent exopeptidases"/>
    <property type="match status" value="1"/>
</dbReference>
<organism evidence="9 10">
    <name type="scientific">Pirellulimonas nuda</name>
    <dbReference type="NCBI Taxonomy" id="2528009"/>
    <lineage>
        <taxon>Bacteria</taxon>
        <taxon>Pseudomonadati</taxon>
        <taxon>Planctomycetota</taxon>
        <taxon>Planctomycetia</taxon>
        <taxon>Pirellulales</taxon>
        <taxon>Lacipirellulaceae</taxon>
        <taxon>Pirellulimonas</taxon>
    </lineage>
</organism>
<feature type="binding site" evidence="7">
    <location>
        <position position="132"/>
    </location>
    <ligand>
        <name>Zn(2+)</name>
        <dbReference type="ChEBI" id="CHEBI:29105"/>
        <label>2</label>
    </ligand>
</feature>
<keyword evidence="10" id="KW-1185">Reference proteome</keyword>
<dbReference type="Gene3D" id="3.40.630.10">
    <property type="entry name" value="Zn peptidases"/>
    <property type="match status" value="1"/>
</dbReference>
<comment type="cofactor">
    <cofactor evidence="1">
        <name>Mn(2+)</name>
        <dbReference type="ChEBI" id="CHEBI:29035"/>
    </cofactor>
</comment>
<keyword evidence="6" id="KW-0464">Manganese</keyword>
<proteinExistence type="inferred from homology"/>
<dbReference type="Pfam" id="PF07687">
    <property type="entry name" value="M20_dimer"/>
    <property type="match status" value="1"/>
</dbReference>
<feature type="binding site" evidence="7">
    <location>
        <position position="196"/>
    </location>
    <ligand>
        <name>Zn(2+)</name>
        <dbReference type="ChEBI" id="CHEBI:29105"/>
        <label>1</label>
    </ligand>
</feature>
<evidence type="ECO:0000256" key="2">
    <source>
        <dbReference type="ARBA" id="ARBA00006153"/>
    </source>
</evidence>
<keyword evidence="7" id="KW-0862">Zinc</keyword>
<dbReference type="InterPro" id="IPR036264">
    <property type="entry name" value="Bact_exopeptidase_dim_dom"/>
</dbReference>
<dbReference type="NCBIfam" id="TIGR01879">
    <property type="entry name" value="hydantase"/>
    <property type="match status" value="1"/>
</dbReference>
<keyword evidence="4 7" id="KW-0479">Metal-binding</keyword>
<evidence type="ECO:0000256" key="5">
    <source>
        <dbReference type="ARBA" id="ARBA00022801"/>
    </source>
</evidence>
<dbReference type="SUPFAM" id="SSF55031">
    <property type="entry name" value="Bacterial exopeptidase dimerisation domain"/>
    <property type="match status" value="1"/>
</dbReference>
<evidence type="ECO:0000259" key="8">
    <source>
        <dbReference type="Pfam" id="PF07687"/>
    </source>
</evidence>
<evidence type="ECO:0000313" key="9">
    <source>
        <dbReference type="EMBL" id="QDU90746.1"/>
    </source>
</evidence>
<dbReference type="RefSeq" id="WP_145289850.1">
    <property type="nucleotide sequence ID" value="NZ_CP036291.1"/>
</dbReference>
<evidence type="ECO:0000256" key="4">
    <source>
        <dbReference type="ARBA" id="ARBA00022723"/>
    </source>
</evidence>
<gene>
    <name evidence="9" type="primary">amaB_1</name>
    <name evidence="9" type="ORF">Pla175_41570</name>
</gene>
<evidence type="ECO:0000256" key="6">
    <source>
        <dbReference type="ARBA" id="ARBA00023211"/>
    </source>
</evidence>
<feature type="domain" description="Peptidase M20 dimerisation" evidence="8">
    <location>
        <begin position="223"/>
        <end position="315"/>
    </location>
</feature>
<evidence type="ECO:0000256" key="1">
    <source>
        <dbReference type="ARBA" id="ARBA00001936"/>
    </source>
</evidence>
<accession>A0A518DGZ9</accession>
<dbReference type="KEGG" id="pnd:Pla175_41570"/>
<dbReference type="AlphaFoldDB" id="A0A518DGZ9"/>
<dbReference type="InterPro" id="IPR010158">
    <property type="entry name" value="Amidase_Cbmase"/>
</dbReference>
<feature type="binding site" evidence="7">
    <location>
        <position position="389"/>
    </location>
    <ligand>
        <name>Zn(2+)</name>
        <dbReference type="ChEBI" id="CHEBI:29105"/>
        <label>2</label>
    </ligand>
</feature>